<dbReference type="Pfam" id="PF15868">
    <property type="entry name" value="MBF2"/>
    <property type="match status" value="1"/>
</dbReference>
<reference evidence="2" key="1">
    <citation type="submission" date="2013-04" db="EMBL/GenBank/DDBJ databases">
        <title>An insight into the transcriptome of the digestive tract of the blood sucking bug, Rhodnius prolixus.</title>
        <authorList>
            <person name="Ribeiro J.M.C."/>
            <person name="Genta F.A."/>
            <person name="Sorgine M.H.F."/>
            <person name="Paiva-Silva G.O."/>
            <person name="Majerowicz D."/>
            <person name="Medeiros M."/>
            <person name="Koerich L."/>
            <person name="Terra W.R."/>
            <person name="Ferreira C."/>
            <person name="Pimentel A.C."/>
            <person name="Bisch P.M."/>
            <person name="Diniz M.M.P."/>
            <person name="Nascimento R."/>
            <person name="Salmon D."/>
            <person name="Silber A.M."/>
            <person name="Alves M."/>
            <person name="Oliveira M.F."/>
            <person name="Gondim K.C."/>
            <person name="Silva Neto M.A.C."/>
            <person name="Atella G.C."/>
            <person name="Araujo H."/>
            <person name="Dias F.S."/>
            <person name="Polycarpo C.R."/>
            <person name="Fampa P."/>
            <person name="Melo A.C."/>
            <person name="Tanaka A.S."/>
            <person name="Balczun C."/>
            <person name="Oliveira J.H.M."/>
            <person name="Goncalves R."/>
            <person name="Lazoski C."/>
            <person name="Pereira M.A."/>
            <person name="Rivera-Pomar R."/>
            <person name="Diambra L."/>
            <person name="Schaub G.A."/>
            <person name="Garcia E.S."/>
            <person name="Azambuja P."/>
            <person name="Braz G.R.C."/>
            <person name="Oliveira P.L."/>
        </authorList>
    </citation>
    <scope>NUCLEOTIDE SEQUENCE</scope>
</reference>
<protein>
    <submittedName>
        <fullName evidence="2">Putative conserved secreted protein</fullName>
    </submittedName>
</protein>
<dbReference type="InterPro" id="IPR031734">
    <property type="entry name" value="MBF2"/>
</dbReference>
<evidence type="ECO:0000256" key="1">
    <source>
        <dbReference type="SAM" id="SignalP"/>
    </source>
</evidence>
<dbReference type="PANTHER" id="PTHR37685">
    <property type="entry name" value="GEO11136P1-RELATED"/>
    <property type="match status" value="1"/>
</dbReference>
<dbReference type="VEuPathDB" id="VectorBase:RPRC014558"/>
<proteinExistence type="evidence at transcript level"/>
<name>R4G477_RHOPR</name>
<organism evidence="2">
    <name type="scientific">Rhodnius prolixus</name>
    <name type="common">Triatomid bug</name>
    <dbReference type="NCBI Taxonomy" id="13249"/>
    <lineage>
        <taxon>Eukaryota</taxon>
        <taxon>Metazoa</taxon>
        <taxon>Ecdysozoa</taxon>
        <taxon>Arthropoda</taxon>
        <taxon>Hexapoda</taxon>
        <taxon>Insecta</taxon>
        <taxon>Pterygota</taxon>
        <taxon>Neoptera</taxon>
        <taxon>Paraneoptera</taxon>
        <taxon>Hemiptera</taxon>
        <taxon>Heteroptera</taxon>
        <taxon>Panheteroptera</taxon>
        <taxon>Cimicomorpha</taxon>
        <taxon>Reduviidae</taxon>
        <taxon>Triatominae</taxon>
        <taxon>Rhodnius</taxon>
    </lineage>
</organism>
<dbReference type="EMBL" id="GAHY01001595">
    <property type="protein sequence ID" value="JAA75915.1"/>
    <property type="molecule type" value="mRNA"/>
</dbReference>
<accession>R4G477</accession>
<evidence type="ECO:0000313" key="2">
    <source>
        <dbReference type="EMBL" id="JAA75915.1"/>
    </source>
</evidence>
<dbReference type="PANTHER" id="PTHR37685:SF1">
    <property type="entry name" value="GEO11136P1-RELATED"/>
    <property type="match status" value="1"/>
</dbReference>
<dbReference type="AlphaFoldDB" id="R4G477"/>
<keyword evidence="1" id="KW-0732">Signal</keyword>
<sequence length="127" mass="14177">MGIKLVFLLILGISASVWAYPKTECGSGPDHNLVQGRSEPGERLLYTNRVKMPKSFLRVKTYDFEWPNSSGAIFNHITRYEVLDQIHDGSGGCAFLTGGGPGTNFLKLHLKTQRGGSFDFFIYIYGR</sequence>
<feature type="chain" id="PRO_5004365374" evidence="1">
    <location>
        <begin position="20"/>
        <end position="127"/>
    </location>
</feature>
<feature type="signal peptide" evidence="1">
    <location>
        <begin position="1"/>
        <end position="19"/>
    </location>
</feature>